<dbReference type="InterPro" id="IPR051794">
    <property type="entry name" value="PG_Endopeptidase_C40"/>
</dbReference>
<sequence length="473" mass="54151">MQDRFKVIIDNRGKVQEVLVEGEVRVTWSRDGAPGQMVLNIVKDENLDYQEGNPIAFYVDGEIFFYGYIFTKSRTGEQIITTTCYDQLRYLKNKATYQYKDWTYKELLTNICKDRNLQIGDIEDTKFKIPARIEENKEFWEILRFASDITTANTGKLYTMFDKGGKICLKSIENMKTKDVIDYDCTEDFDYETSINSNTYNRVHLKLLDDNKKEIKSATAEDTKSIKRWGLLSYTDTTNNEELDIEAKAKELLQVLNKKHRKLRLKNIVGRLDVKAGSLVPVHMMAIGDIDINSMMLVQNVTHKFQEEHHFMDLEVYNKDISPEIAPQKLEQNHKQKSGNDIIIGSNSSIGTNSVTQTAKKYLGAKYVWGGESMSEGGVDCSGLVVRTYRDMGINMPRFSSSSLASNPKRYGFVEIPVKQAQPGDVMWNKGHVAIMFDGKNVIEASQSKGKTVIQTAWNRYKNFTRAYRYVGG</sequence>
<evidence type="ECO:0000256" key="4">
    <source>
        <dbReference type="ARBA" id="ARBA00022807"/>
    </source>
</evidence>
<dbReference type="InterPro" id="IPR038765">
    <property type="entry name" value="Papain-like_cys_pep_sf"/>
</dbReference>
<feature type="domain" description="NlpC/P60" evidence="5">
    <location>
        <begin position="349"/>
        <end position="471"/>
    </location>
</feature>
<comment type="caution">
    <text evidence="6">The sequence shown here is derived from an EMBL/GenBank/DDBJ whole genome shotgun (WGS) entry which is preliminary data.</text>
</comment>
<keyword evidence="7" id="KW-1185">Reference proteome</keyword>
<reference evidence="6 7" key="1">
    <citation type="submission" date="2024-06" db="EMBL/GenBank/DDBJ databases">
        <title>Genomic Encyclopedia of Type Strains, Phase IV (KMG-IV): sequencing the most valuable type-strain genomes for metagenomic binning, comparative biology and taxonomic classification.</title>
        <authorList>
            <person name="Goeker M."/>
        </authorList>
    </citation>
    <scope>NUCLEOTIDE SEQUENCE [LARGE SCALE GENOMIC DNA]</scope>
    <source>
        <strain evidence="6 7">DSM 21460</strain>
    </source>
</reference>
<dbReference type="EMBL" id="JBEPMA010000001">
    <property type="protein sequence ID" value="MET3616588.1"/>
    <property type="molecule type" value="Genomic_DNA"/>
</dbReference>
<protein>
    <recommendedName>
        <fullName evidence="5">NlpC/P60 domain-containing protein</fullName>
    </recommendedName>
</protein>
<evidence type="ECO:0000313" key="7">
    <source>
        <dbReference type="Proteomes" id="UP001549162"/>
    </source>
</evidence>
<dbReference type="PANTHER" id="PTHR47359">
    <property type="entry name" value="PEPTIDOGLYCAN DL-ENDOPEPTIDASE CWLO"/>
    <property type="match status" value="1"/>
</dbReference>
<dbReference type="PROSITE" id="PS51935">
    <property type="entry name" value="NLPC_P60"/>
    <property type="match status" value="1"/>
</dbReference>
<dbReference type="PANTHER" id="PTHR47359:SF3">
    <property type="entry name" value="NLP_P60 DOMAIN-CONTAINING PROTEIN-RELATED"/>
    <property type="match status" value="1"/>
</dbReference>
<evidence type="ECO:0000259" key="5">
    <source>
        <dbReference type="PROSITE" id="PS51935"/>
    </source>
</evidence>
<evidence type="ECO:0000256" key="2">
    <source>
        <dbReference type="ARBA" id="ARBA00022670"/>
    </source>
</evidence>
<dbReference type="InterPro" id="IPR056937">
    <property type="entry name" value="YqbQ/XkdQ"/>
</dbReference>
<keyword evidence="2" id="KW-0645">Protease</keyword>
<organism evidence="6 7">
    <name type="scientific">Peptoniphilus olsenii</name>
    <dbReference type="NCBI Taxonomy" id="411570"/>
    <lineage>
        <taxon>Bacteria</taxon>
        <taxon>Bacillati</taxon>
        <taxon>Bacillota</taxon>
        <taxon>Tissierellia</taxon>
        <taxon>Tissierellales</taxon>
        <taxon>Peptoniphilaceae</taxon>
        <taxon>Peptoniphilus</taxon>
    </lineage>
</organism>
<dbReference type="RefSeq" id="WP_354366594.1">
    <property type="nucleotide sequence ID" value="NZ_JBEPMA010000001.1"/>
</dbReference>
<name>A0ABV2J734_9FIRM</name>
<dbReference type="Proteomes" id="UP001549162">
    <property type="component" value="Unassembled WGS sequence"/>
</dbReference>
<dbReference type="Pfam" id="PF00877">
    <property type="entry name" value="NLPC_P60"/>
    <property type="match status" value="1"/>
</dbReference>
<proteinExistence type="inferred from homology"/>
<evidence type="ECO:0000256" key="1">
    <source>
        <dbReference type="ARBA" id="ARBA00007074"/>
    </source>
</evidence>
<dbReference type="Gene3D" id="3.90.1720.10">
    <property type="entry name" value="endopeptidase domain like (from Nostoc punctiforme)"/>
    <property type="match status" value="1"/>
</dbReference>
<dbReference type="SUPFAM" id="SSF69279">
    <property type="entry name" value="Phage tail proteins"/>
    <property type="match status" value="1"/>
</dbReference>
<keyword evidence="4" id="KW-0788">Thiol protease</keyword>
<dbReference type="SUPFAM" id="SSF54001">
    <property type="entry name" value="Cysteine proteinases"/>
    <property type="match status" value="1"/>
</dbReference>
<gene>
    <name evidence="6" type="ORF">ABID14_000208</name>
</gene>
<dbReference type="Pfam" id="PF24032">
    <property type="entry name" value="YQBQ"/>
    <property type="match status" value="1"/>
</dbReference>
<accession>A0ABV2J734</accession>
<keyword evidence="3" id="KW-0378">Hydrolase</keyword>
<evidence type="ECO:0000313" key="6">
    <source>
        <dbReference type="EMBL" id="MET3616588.1"/>
    </source>
</evidence>
<evidence type="ECO:0000256" key="3">
    <source>
        <dbReference type="ARBA" id="ARBA00022801"/>
    </source>
</evidence>
<comment type="similarity">
    <text evidence="1">Belongs to the peptidase C40 family.</text>
</comment>
<dbReference type="InterPro" id="IPR000064">
    <property type="entry name" value="NLP_P60_dom"/>
</dbReference>